<feature type="domain" description="DUF5641" evidence="1">
    <location>
        <begin position="1097"/>
        <end position="1191"/>
    </location>
</feature>
<dbReference type="Gene3D" id="2.40.70.10">
    <property type="entry name" value="Acid Proteases"/>
    <property type="match status" value="1"/>
</dbReference>
<dbReference type="Pfam" id="PF05380">
    <property type="entry name" value="Peptidase_A17"/>
    <property type="match status" value="1"/>
</dbReference>
<dbReference type="EMBL" id="CAXIEN010000061">
    <property type="protein sequence ID" value="CAL1272539.1"/>
    <property type="molecule type" value="Genomic_DNA"/>
</dbReference>
<dbReference type="PANTHER" id="PTHR47331">
    <property type="entry name" value="PHD-TYPE DOMAIN-CONTAINING PROTEIN"/>
    <property type="match status" value="1"/>
</dbReference>
<comment type="caution">
    <text evidence="2">The sequence shown here is derived from an EMBL/GenBank/DDBJ whole genome shotgun (WGS) entry which is preliminary data.</text>
</comment>
<dbReference type="Pfam" id="PF03564">
    <property type="entry name" value="DUF1759"/>
    <property type="match status" value="1"/>
</dbReference>
<proteinExistence type="predicted"/>
<dbReference type="InterPro" id="IPR043502">
    <property type="entry name" value="DNA/RNA_pol_sf"/>
</dbReference>
<dbReference type="InterPro" id="IPR005312">
    <property type="entry name" value="DUF1759"/>
</dbReference>
<dbReference type="Pfam" id="PF18701">
    <property type="entry name" value="DUF5641"/>
    <property type="match status" value="1"/>
</dbReference>
<reference evidence="2 3" key="1">
    <citation type="submission" date="2024-04" db="EMBL/GenBank/DDBJ databases">
        <authorList>
            <person name="Rising A."/>
            <person name="Reimegard J."/>
            <person name="Sonavane S."/>
            <person name="Akerstrom W."/>
            <person name="Nylinder S."/>
            <person name="Hedman E."/>
            <person name="Kallberg Y."/>
        </authorList>
    </citation>
    <scope>NUCLEOTIDE SEQUENCE [LARGE SCALE GENOMIC DNA]</scope>
</reference>
<dbReference type="Proteomes" id="UP001497382">
    <property type="component" value="Unassembled WGS sequence"/>
</dbReference>
<dbReference type="InterPro" id="IPR021109">
    <property type="entry name" value="Peptidase_aspartic_dom_sf"/>
</dbReference>
<dbReference type="InterPro" id="IPR008042">
    <property type="entry name" value="Retrotrans_Pao"/>
</dbReference>
<accession>A0AAV1ZLW0</accession>
<name>A0AAV1ZLW0_9ARAC</name>
<dbReference type="GO" id="GO:0071897">
    <property type="term" value="P:DNA biosynthetic process"/>
    <property type="evidence" value="ECO:0007669"/>
    <property type="project" value="UniProtKB-ARBA"/>
</dbReference>
<protein>
    <recommendedName>
        <fullName evidence="1">DUF5641 domain-containing protein</fullName>
    </recommendedName>
</protein>
<sequence>MKVDSAVANPNSPGWKALIKVLESKVSSCERKLEEVFSSLNVEENEEKLNSYLDIQDILLNLSVSLETAKENTIEGETGSKNSDNSIKSQISKKLPKIELPSFNGDLEDWLSFREVFMSNVINNDDLTKLDKLQYLFACVKGNAAKLIRGFAVCEDNLKNCWEILCERYENKTLLVNCYIHKLFNLKMQRANSSSQLFEILDRVNECVRNLNVMGLELNSLCELIIINQCVNRLSDELIHRWELTLNNSNFPSLKDFEKFIAHEARASSSLKIPSDFREKEKPFVTGNDPKRKYSFNMKQLNKRSFEKTNHQKSTVVNSASAEKINSDGCFLCSDTVNHPLYKCKTFNNMSVQDRLKAIKGIACTNCLRKNHVTANCQINMGCKVCHKRHHTLLHIFVIDDSANNNCNQTEVVSVNSLQSSFYEQSSSVLLSTAAVKIKTSSGDLIDCTALIDNASQLSLITEQLVNKLNLPVENSIHRLTGINGLAAETSLHNCKIEFQPHFCSQNFDLEVYVVKKVTSPLPNFKIKNQAWPHLNNLTLADPNFSQTKPIDLLLGADIFPLLLDGVPIIGPPGTPSAMSTKLGYILSGRIFTPGQVSVALIHSSLSQDLTKFWNLEKVPVDCQQAEEVDEAEKFFKQTVKRNDEGRFIVKLPFIKDKNLGEKRLRTYELQTVTYGTSCAPFLALRTIQQLCTEEEQNFPNAANFAKTNFYVDDLLGSVETEQEAKSLINDLQNLLKAGGFLLRKWSSSHASVLQDLDKSLLASQSSHSLGDEDSRQRVLGIFWTPQSDSIQIRVVDPESVTTKRQLLSVIAKTFDPLGLFSPAIIILKIILQELFKSKSSWDDPIPPSIHETWTKFQHESVHFKSVSIPRFLGVTSDSRIQLHGFCDASKKAYAAVVYLKNLTTNQVALVCAKTRVAPLKEITIPKLELCGALLLAELIDNIQKSLTISIYDTLLWTDSTIVIKWIHNPPMTGNVFVKNRVQKILNFTSKEMWFHIPGKNNPADCATRGLFPEQLKNSPQWWFGPEWIHQKVQPPIPASDILHSQVTESVDDSIPSVVSITNNCVNDIISNFSSYSKILRIVAWIQRFIQNCRSSKRWRLLISAKDEFWKRWTRSILHQLQSRTKWKASISTSLQPGSLVYIVSDHTSPLSWPLARVVHLFPGADGISRVATLKTPTGIITRAINRLLPLPVSQALAPEDGDSHVDATRGQHE</sequence>
<evidence type="ECO:0000259" key="1">
    <source>
        <dbReference type="Pfam" id="PF18701"/>
    </source>
</evidence>
<organism evidence="2 3">
    <name type="scientific">Larinioides sclopetarius</name>
    <dbReference type="NCBI Taxonomy" id="280406"/>
    <lineage>
        <taxon>Eukaryota</taxon>
        <taxon>Metazoa</taxon>
        <taxon>Ecdysozoa</taxon>
        <taxon>Arthropoda</taxon>
        <taxon>Chelicerata</taxon>
        <taxon>Arachnida</taxon>
        <taxon>Araneae</taxon>
        <taxon>Araneomorphae</taxon>
        <taxon>Entelegynae</taxon>
        <taxon>Araneoidea</taxon>
        <taxon>Araneidae</taxon>
        <taxon>Larinioides</taxon>
    </lineage>
</organism>
<dbReference type="SUPFAM" id="SSF56672">
    <property type="entry name" value="DNA/RNA polymerases"/>
    <property type="match status" value="1"/>
</dbReference>
<evidence type="ECO:0000313" key="3">
    <source>
        <dbReference type="Proteomes" id="UP001497382"/>
    </source>
</evidence>
<evidence type="ECO:0000313" key="2">
    <source>
        <dbReference type="EMBL" id="CAL1272539.1"/>
    </source>
</evidence>
<dbReference type="AlphaFoldDB" id="A0AAV1ZLW0"/>
<gene>
    <name evidence="2" type="ORF">LARSCL_LOCUS6447</name>
</gene>
<keyword evidence="3" id="KW-1185">Reference proteome</keyword>
<dbReference type="PANTHER" id="PTHR47331:SF5">
    <property type="entry name" value="RIBONUCLEASE H"/>
    <property type="match status" value="1"/>
</dbReference>
<dbReference type="InterPro" id="IPR040676">
    <property type="entry name" value="DUF5641"/>
</dbReference>